<sequence length="235" mass="25700">MRKFISILVATALLFASCSNKDLLSDQFVNLPENQMAVLAVFNAVSNTDQVDVLLNGERLNTNLEMLRYGEFMRHRTVYPGNRTLSMNIRFGSRTLSTAAESLNLSAGRNYSLLLTNGNPVQTALVEDDLLLPRNGQFKVRFLNTNTDGLAVSIGNNPTASNVFPPLAAGKMSAFATLDIDEYSLLFAGQNSAAVNHAFDLNPANQGVYTIWLTGSLLNKDKADQPTLYAVIKHP</sequence>
<keyword evidence="4" id="KW-1185">Reference proteome</keyword>
<feature type="domain" description="DUF4397" evidence="2">
    <location>
        <begin position="39"/>
        <end position="154"/>
    </location>
</feature>
<dbReference type="InterPro" id="IPR025510">
    <property type="entry name" value="DUF4397"/>
</dbReference>
<evidence type="ECO:0000259" key="2">
    <source>
        <dbReference type="Pfam" id="PF14344"/>
    </source>
</evidence>
<feature type="signal peptide" evidence="1">
    <location>
        <begin position="1"/>
        <end position="21"/>
    </location>
</feature>
<name>A0ABW5UBL6_9SPHI</name>
<evidence type="ECO:0000256" key="1">
    <source>
        <dbReference type="SAM" id="SignalP"/>
    </source>
</evidence>
<comment type="caution">
    <text evidence="3">The sequence shown here is derived from an EMBL/GenBank/DDBJ whole genome shotgun (WGS) entry which is preliminary data.</text>
</comment>
<dbReference type="EMBL" id="JBHUMB010000006">
    <property type="protein sequence ID" value="MFD2742763.1"/>
    <property type="molecule type" value="Genomic_DNA"/>
</dbReference>
<dbReference type="Proteomes" id="UP001597418">
    <property type="component" value="Unassembled WGS sequence"/>
</dbReference>
<accession>A0ABW5UBL6</accession>
<proteinExistence type="predicted"/>
<evidence type="ECO:0000313" key="4">
    <source>
        <dbReference type="Proteomes" id="UP001597418"/>
    </source>
</evidence>
<organism evidence="3 4">
    <name type="scientific">Sphingobacterium populi</name>
    <dbReference type="NCBI Taxonomy" id="1812824"/>
    <lineage>
        <taxon>Bacteria</taxon>
        <taxon>Pseudomonadati</taxon>
        <taxon>Bacteroidota</taxon>
        <taxon>Sphingobacteriia</taxon>
        <taxon>Sphingobacteriales</taxon>
        <taxon>Sphingobacteriaceae</taxon>
        <taxon>Sphingobacterium</taxon>
    </lineage>
</organism>
<gene>
    <name evidence="3" type="ORF">ACFSQ6_05090</name>
</gene>
<feature type="chain" id="PRO_5045183331" evidence="1">
    <location>
        <begin position="22"/>
        <end position="235"/>
    </location>
</feature>
<dbReference type="RefSeq" id="WP_082784989.1">
    <property type="nucleotide sequence ID" value="NZ_JBHUMB010000006.1"/>
</dbReference>
<reference evidence="4" key="1">
    <citation type="journal article" date="2019" name="Int. J. Syst. Evol. Microbiol.">
        <title>The Global Catalogue of Microorganisms (GCM) 10K type strain sequencing project: providing services to taxonomists for standard genome sequencing and annotation.</title>
        <authorList>
            <consortium name="The Broad Institute Genomics Platform"/>
            <consortium name="The Broad Institute Genome Sequencing Center for Infectious Disease"/>
            <person name="Wu L."/>
            <person name="Ma J."/>
        </authorList>
    </citation>
    <scope>NUCLEOTIDE SEQUENCE [LARGE SCALE GENOMIC DNA]</scope>
    <source>
        <strain evidence="4">KCTC 42247</strain>
    </source>
</reference>
<protein>
    <submittedName>
        <fullName evidence="3">DUF4397 domain-containing protein</fullName>
    </submittedName>
</protein>
<dbReference type="Pfam" id="PF14344">
    <property type="entry name" value="DUF4397"/>
    <property type="match status" value="1"/>
</dbReference>
<keyword evidence="1" id="KW-0732">Signal</keyword>
<evidence type="ECO:0000313" key="3">
    <source>
        <dbReference type="EMBL" id="MFD2742763.1"/>
    </source>
</evidence>
<dbReference type="PROSITE" id="PS51257">
    <property type="entry name" value="PROKAR_LIPOPROTEIN"/>
    <property type="match status" value="1"/>
</dbReference>